<gene>
    <name evidence="1" type="ORF">DPMN_044906</name>
</gene>
<dbReference type="Proteomes" id="UP000828390">
    <property type="component" value="Unassembled WGS sequence"/>
</dbReference>
<protein>
    <submittedName>
        <fullName evidence="1">Uncharacterized protein</fullName>
    </submittedName>
</protein>
<proteinExistence type="predicted"/>
<dbReference type="AlphaFoldDB" id="A0A9D4D5D9"/>
<keyword evidence="2" id="KW-1185">Reference proteome</keyword>
<sequence>MATFSQSTIDKGSDSVQDFLGSTCKDKKLINTTDFYSTGQENPNKVIIVQDKSQQNVRISSDSEECNILDILVLED</sequence>
<dbReference type="EMBL" id="JAIWYP010000011">
    <property type="protein sequence ID" value="KAH3738274.1"/>
    <property type="molecule type" value="Genomic_DNA"/>
</dbReference>
<organism evidence="1 2">
    <name type="scientific">Dreissena polymorpha</name>
    <name type="common">Zebra mussel</name>
    <name type="synonym">Mytilus polymorpha</name>
    <dbReference type="NCBI Taxonomy" id="45954"/>
    <lineage>
        <taxon>Eukaryota</taxon>
        <taxon>Metazoa</taxon>
        <taxon>Spiralia</taxon>
        <taxon>Lophotrochozoa</taxon>
        <taxon>Mollusca</taxon>
        <taxon>Bivalvia</taxon>
        <taxon>Autobranchia</taxon>
        <taxon>Heteroconchia</taxon>
        <taxon>Euheterodonta</taxon>
        <taxon>Imparidentia</taxon>
        <taxon>Neoheterodontei</taxon>
        <taxon>Myida</taxon>
        <taxon>Dreissenoidea</taxon>
        <taxon>Dreissenidae</taxon>
        <taxon>Dreissena</taxon>
    </lineage>
</organism>
<accession>A0A9D4D5D9</accession>
<name>A0A9D4D5D9_DREPO</name>
<evidence type="ECO:0000313" key="2">
    <source>
        <dbReference type="Proteomes" id="UP000828390"/>
    </source>
</evidence>
<reference evidence="1" key="1">
    <citation type="journal article" date="2019" name="bioRxiv">
        <title>The Genome of the Zebra Mussel, Dreissena polymorpha: A Resource for Invasive Species Research.</title>
        <authorList>
            <person name="McCartney M.A."/>
            <person name="Auch B."/>
            <person name="Kono T."/>
            <person name="Mallez S."/>
            <person name="Zhang Y."/>
            <person name="Obille A."/>
            <person name="Becker A."/>
            <person name="Abrahante J.E."/>
            <person name="Garbe J."/>
            <person name="Badalamenti J.P."/>
            <person name="Herman A."/>
            <person name="Mangelson H."/>
            <person name="Liachko I."/>
            <person name="Sullivan S."/>
            <person name="Sone E.D."/>
            <person name="Koren S."/>
            <person name="Silverstein K.A.T."/>
            <person name="Beckman K.B."/>
            <person name="Gohl D.M."/>
        </authorList>
    </citation>
    <scope>NUCLEOTIDE SEQUENCE</scope>
    <source>
        <strain evidence="1">Duluth1</strain>
        <tissue evidence="1">Whole animal</tissue>
    </source>
</reference>
<comment type="caution">
    <text evidence="1">The sequence shown here is derived from an EMBL/GenBank/DDBJ whole genome shotgun (WGS) entry which is preliminary data.</text>
</comment>
<evidence type="ECO:0000313" key="1">
    <source>
        <dbReference type="EMBL" id="KAH3738274.1"/>
    </source>
</evidence>
<reference evidence="1" key="2">
    <citation type="submission" date="2020-11" db="EMBL/GenBank/DDBJ databases">
        <authorList>
            <person name="McCartney M.A."/>
            <person name="Auch B."/>
            <person name="Kono T."/>
            <person name="Mallez S."/>
            <person name="Becker A."/>
            <person name="Gohl D.M."/>
            <person name="Silverstein K.A.T."/>
            <person name="Koren S."/>
            <person name="Bechman K.B."/>
            <person name="Herman A."/>
            <person name="Abrahante J.E."/>
            <person name="Garbe J."/>
        </authorList>
    </citation>
    <scope>NUCLEOTIDE SEQUENCE</scope>
    <source>
        <strain evidence="1">Duluth1</strain>
        <tissue evidence="1">Whole animal</tissue>
    </source>
</reference>